<keyword evidence="5 6" id="KW-0472">Membrane</keyword>
<proteinExistence type="inferred from homology"/>
<feature type="transmembrane region" description="Helical" evidence="6">
    <location>
        <begin position="137"/>
        <end position="163"/>
    </location>
</feature>
<dbReference type="EMBL" id="CYPW01000020">
    <property type="protein sequence ID" value="CUH52686.1"/>
    <property type="molecule type" value="Genomic_DNA"/>
</dbReference>
<keyword evidence="4 6" id="KW-1133">Transmembrane helix</keyword>
<feature type="transmembrane region" description="Helical" evidence="6">
    <location>
        <begin position="199"/>
        <end position="219"/>
    </location>
</feature>
<feature type="transmembrane region" description="Helical" evidence="6">
    <location>
        <begin position="239"/>
        <end position="260"/>
    </location>
</feature>
<comment type="similarity">
    <text evidence="2">Belongs to the TrbL/VirB6 family.</text>
</comment>
<dbReference type="GO" id="GO:0030255">
    <property type="term" value="P:protein secretion by the type IV secretion system"/>
    <property type="evidence" value="ECO:0007669"/>
    <property type="project" value="InterPro"/>
</dbReference>
<evidence type="ECO:0000313" key="7">
    <source>
        <dbReference type="EMBL" id="CUH52686.1"/>
    </source>
</evidence>
<keyword evidence="3 6" id="KW-0812">Transmembrane</keyword>
<comment type="subcellular location">
    <subcellularLocation>
        <location evidence="1">Membrane</location>
        <topology evidence="1">Multi-pass membrane protein</topology>
    </subcellularLocation>
</comment>
<feature type="transmembrane region" description="Helical" evidence="6">
    <location>
        <begin position="63"/>
        <end position="89"/>
    </location>
</feature>
<feature type="transmembrane region" description="Helical" evidence="6">
    <location>
        <begin position="169"/>
        <end position="187"/>
    </location>
</feature>
<gene>
    <name evidence="7" type="ORF">SHM7688_02133</name>
</gene>
<protein>
    <submittedName>
        <fullName evidence="7">TrbL/VirB6 plasmid conjugal transfer protein</fullName>
    </submittedName>
</protein>
<dbReference type="Proteomes" id="UP000054823">
    <property type="component" value="Unassembled WGS sequence"/>
</dbReference>
<evidence type="ECO:0000256" key="6">
    <source>
        <dbReference type="SAM" id="Phobius"/>
    </source>
</evidence>
<feature type="transmembrane region" description="Helical" evidence="6">
    <location>
        <begin position="26"/>
        <end position="51"/>
    </location>
</feature>
<organism evidence="7 8">
    <name type="scientific">Shimia marina</name>
    <dbReference type="NCBI Taxonomy" id="321267"/>
    <lineage>
        <taxon>Bacteria</taxon>
        <taxon>Pseudomonadati</taxon>
        <taxon>Pseudomonadota</taxon>
        <taxon>Alphaproteobacteria</taxon>
        <taxon>Rhodobacterales</taxon>
        <taxon>Roseobacteraceae</taxon>
    </lineage>
</organism>
<accession>A0A0P1ER00</accession>
<evidence type="ECO:0000256" key="3">
    <source>
        <dbReference type="ARBA" id="ARBA00022692"/>
    </source>
</evidence>
<evidence type="ECO:0000256" key="5">
    <source>
        <dbReference type="ARBA" id="ARBA00023136"/>
    </source>
</evidence>
<dbReference type="OrthoDB" id="7819992at2"/>
<feature type="transmembrane region" description="Helical" evidence="6">
    <location>
        <begin position="95"/>
        <end position="117"/>
    </location>
</feature>
<keyword evidence="8" id="KW-1185">Reference proteome</keyword>
<dbReference type="AlphaFoldDB" id="A0A0P1ER00"/>
<evidence type="ECO:0000256" key="2">
    <source>
        <dbReference type="ARBA" id="ARBA00007802"/>
    </source>
</evidence>
<sequence length="333" mass="34733">MGVVSWMVETTDNFLDDAAQTTFGNVAAQIGGIVALGSTLAVIGVFINMAFQYKSMDGRTALWFALKLILISMFSLNWLQFNAVASAIIDGLDHLAGGMVTSLGGGGAGAGYFANAFDDLIEAFGNYLNAAGDNMHWMAGAMIGAIGAFLLGVIGALCGLILIFAKIMISFMIGIAPIMIALSLFDISKDYFHRWLSATVSYALYPLVIAGVFSTVIGMGRSLMGELGDPSGASNIGALVPFFMMMFLASGMIIATPLIVRTISGNFLMAGPPSMSGPAAFAKGFVKTKGSKARARFGTRTNAELAGAGIRRAGSEAAALAQRVAERAKRLAS</sequence>
<dbReference type="RefSeq" id="WP_058239900.1">
    <property type="nucleotide sequence ID" value="NZ_CYPW01000020.1"/>
</dbReference>
<dbReference type="STRING" id="321267.SHM7688_02133"/>
<name>A0A0P1ER00_9RHOB</name>
<dbReference type="InterPro" id="IPR007688">
    <property type="entry name" value="Conjugal_tfr_TrbL/VirB6"/>
</dbReference>
<evidence type="ECO:0000256" key="1">
    <source>
        <dbReference type="ARBA" id="ARBA00004141"/>
    </source>
</evidence>
<evidence type="ECO:0000256" key="4">
    <source>
        <dbReference type="ARBA" id="ARBA00022989"/>
    </source>
</evidence>
<reference evidence="7 8" key="1">
    <citation type="submission" date="2015-09" db="EMBL/GenBank/DDBJ databases">
        <authorList>
            <consortium name="Swine Surveillance"/>
        </authorList>
    </citation>
    <scope>NUCLEOTIDE SEQUENCE [LARGE SCALE GENOMIC DNA]</scope>
    <source>
        <strain evidence="7 8">CECT 7688</strain>
    </source>
</reference>
<dbReference type="Pfam" id="PF04610">
    <property type="entry name" value="TrbL"/>
    <property type="match status" value="1"/>
</dbReference>
<evidence type="ECO:0000313" key="8">
    <source>
        <dbReference type="Proteomes" id="UP000054823"/>
    </source>
</evidence>
<dbReference type="GO" id="GO:0016020">
    <property type="term" value="C:membrane"/>
    <property type="evidence" value="ECO:0007669"/>
    <property type="project" value="UniProtKB-SubCell"/>
</dbReference>